<proteinExistence type="predicted"/>
<accession>A0A085NH06</accession>
<evidence type="ECO:0000313" key="3">
    <source>
        <dbReference type="Proteomes" id="UP000030764"/>
    </source>
</evidence>
<evidence type="ECO:0000313" key="1">
    <source>
        <dbReference type="EMBL" id="KFD56316.1"/>
    </source>
</evidence>
<protein>
    <recommendedName>
        <fullName evidence="4">GIY-YIG domain-containing protein</fullName>
    </recommendedName>
</protein>
<name>A0A085NH06_9BILA</name>
<sequence>MLKSDRAKVALDQRPGVVYEITSTCGALYMGETGNSLSHRFAEHLGSLTRYWNAEARRMRLDIRLEAAHILWNQQRWCKKHWKVQQSQIMQWSSRKPHRLSSLRRRELQHKRREIIEALCVRHNRTCVTRLEKHGYR</sequence>
<gene>
    <name evidence="1" type="ORF">M513_02771</name>
    <name evidence="2" type="ORF">M514_02771</name>
</gene>
<organism evidence="2">
    <name type="scientific">Trichuris suis</name>
    <name type="common">pig whipworm</name>
    <dbReference type="NCBI Taxonomy" id="68888"/>
    <lineage>
        <taxon>Eukaryota</taxon>
        <taxon>Metazoa</taxon>
        <taxon>Ecdysozoa</taxon>
        <taxon>Nematoda</taxon>
        <taxon>Enoplea</taxon>
        <taxon>Dorylaimia</taxon>
        <taxon>Trichinellida</taxon>
        <taxon>Trichuridae</taxon>
        <taxon>Trichuris</taxon>
    </lineage>
</organism>
<keyword evidence="3" id="KW-1185">Reference proteome</keyword>
<reference evidence="2 3" key="1">
    <citation type="journal article" date="2014" name="Nat. Genet.">
        <title>Genome and transcriptome of the porcine whipworm Trichuris suis.</title>
        <authorList>
            <person name="Jex A.R."/>
            <person name="Nejsum P."/>
            <person name="Schwarz E.M."/>
            <person name="Hu L."/>
            <person name="Young N.D."/>
            <person name="Hall R.S."/>
            <person name="Korhonen P.K."/>
            <person name="Liao S."/>
            <person name="Thamsborg S."/>
            <person name="Xia J."/>
            <person name="Xu P."/>
            <person name="Wang S."/>
            <person name="Scheerlinck J.P."/>
            <person name="Hofmann A."/>
            <person name="Sternberg P.W."/>
            <person name="Wang J."/>
            <person name="Gasser R.B."/>
        </authorList>
    </citation>
    <scope>NUCLEOTIDE SEQUENCE [LARGE SCALE GENOMIC DNA]</scope>
    <source>
        <strain evidence="2">DCEP-RM93F</strain>
        <strain evidence="1">DCEP-RM93M</strain>
    </source>
</reference>
<evidence type="ECO:0000313" key="2">
    <source>
        <dbReference type="EMBL" id="KFD68752.1"/>
    </source>
</evidence>
<dbReference type="Proteomes" id="UP000030758">
    <property type="component" value="Unassembled WGS sequence"/>
</dbReference>
<evidence type="ECO:0008006" key="4">
    <source>
        <dbReference type="Google" id="ProtNLM"/>
    </source>
</evidence>
<dbReference type="AlphaFoldDB" id="A0A085NH06"/>
<dbReference type="EMBL" id="KL363194">
    <property type="protein sequence ID" value="KFD56316.1"/>
    <property type="molecule type" value="Genomic_DNA"/>
</dbReference>
<dbReference type="EMBL" id="KL367501">
    <property type="protein sequence ID" value="KFD68752.1"/>
    <property type="molecule type" value="Genomic_DNA"/>
</dbReference>
<dbReference type="Proteomes" id="UP000030764">
    <property type="component" value="Unassembled WGS sequence"/>
</dbReference>